<dbReference type="Proteomes" id="UP000242381">
    <property type="component" value="Unassembled WGS sequence"/>
</dbReference>
<dbReference type="GO" id="GO:0016592">
    <property type="term" value="C:mediator complex"/>
    <property type="evidence" value="ECO:0007669"/>
    <property type="project" value="InterPro"/>
</dbReference>
<evidence type="ECO:0000256" key="3">
    <source>
        <dbReference type="ARBA" id="ARBA00023015"/>
    </source>
</evidence>
<evidence type="ECO:0000256" key="7">
    <source>
        <dbReference type="RuleBase" id="RU364059"/>
    </source>
</evidence>
<dbReference type="AlphaFoldDB" id="A0A1X0RZ08"/>
<keyword evidence="8" id="KW-0175">Coiled coil</keyword>
<keyword evidence="5 7" id="KW-0804">Transcription</keyword>
<dbReference type="Pfam" id="PF10744">
    <property type="entry name" value="Med1"/>
    <property type="match status" value="1"/>
</dbReference>
<sequence>MSKQPDLPKNSINSAIVGLQDTLRNLQQQWPCLQKNATTNTKQPNELHALGPVNLDKTRQEFSQHINSIRNICSQFETEVLGDVMKMGAGADPAFRKHFTHLKEQATLESTVTRLKNILIKSKERLEESLKEKDESKSKIEIQRLEKIAQSMGLITFVDSSKMFETENPITTITLGGTLIVIDIDIDDVGRIHNTKVTFVSESMQAEEGDRVDRILKENLQSCNFELFKRNLQSLALLDQLNVKHKPMDFFSIINNLLKDLKTICSNELQVESDLLTVLLEGHGIPCLHLNYPGISICYWVDKFHNDIDWEQVKEQYIQRDKYHPILSQSSKLLISFEDCIQEMHYLPTTRSSYLLEFDETEEDIDSEQFKVVYENNYPKFMSPLRFVKPLSSTPSVQIRFIATLDPPIPVSDGLCQKIMNLSGMINTDSVISDHVVASTTSTSVTSETLSLEEILVPDIAPTKQYIHDKQIYKWMSSSKVSAKIVTRIPFQHPVQLYSIIQCLRQQEMFNILFKSIFSTTQIIKDSMDNTVSFSLKGILAESEKEENLIVEVTTVDAPYSIHITLSPSSASSFIMVPLSIDIPANDPTKPITLCRKSFNPPTTSRLLFDGYPIE</sequence>
<comment type="similarity">
    <text evidence="2 7">Belongs to the Mediator complex subunit 1 family.</text>
</comment>
<evidence type="ECO:0000313" key="10">
    <source>
        <dbReference type="EMBL" id="ORE17283.1"/>
    </source>
</evidence>
<keyword evidence="3 7" id="KW-0805">Transcription regulation</keyword>
<evidence type="ECO:0000256" key="5">
    <source>
        <dbReference type="ARBA" id="ARBA00023163"/>
    </source>
</evidence>
<evidence type="ECO:0000259" key="9">
    <source>
        <dbReference type="Pfam" id="PF10744"/>
    </source>
</evidence>
<dbReference type="EMBL" id="KV921360">
    <property type="protein sequence ID" value="ORE17283.1"/>
    <property type="molecule type" value="Genomic_DNA"/>
</dbReference>
<name>A0A1X0RZ08_RHIZD</name>
<evidence type="ECO:0000256" key="8">
    <source>
        <dbReference type="SAM" id="Coils"/>
    </source>
</evidence>
<dbReference type="OMA" id="QMFNTLF"/>
<keyword evidence="4 7" id="KW-0010">Activator</keyword>
<reference evidence="10 11" key="1">
    <citation type="journal article" date="2016" name="Proc. Natl. Acad. Sci. U.S.A.">
        <title>Lipid metabolic changes in an early divergent fungus govern the establishment of a mutualistic symbiosis with endobacteria.</title>
        <authorList>
            <person name="Lastovetsky O.A."/>
            <person name="Gaspar M.L."/>
            <person name="Mondo S.J."/>
            <person name="LaButti K.M."/>
            <person name="Sandor L."/>
            <person name="Grigoriev I.V."/>
            <person name="Henry S.A."/>
            <person name="Pawlowska T.E."/>
        </authorList>
    </citation>
    <scope>NUCLEOTIDE SEQUENCE [LARGE SCALE GENOMIC DNA]</scope>
    <source>
        <strain evidence="10 11">ATCC 11559</strain>
    </source>
</reference>
<feature type="coiled-coil region" evidence="8">
    <location>
        <begin position="119"/>
        <end position="146"/>
    </location>
</feature>
<dbReference type="PANTHER" id="PTHR35041:SF4">
    <property type="entry name" value="MEDIATOR OF RNA POLYMERASE II TRANSCRIPTION SUBUNIT 1"/>
    <property type="match status" value="1"/>
</dbReference>
<accession>A0A1X0RZ08</accession>
<evidence type="ECO:0000313" key="11">
    <source>
        <dbReference type="Proteomes" id="UP000242381"/>
    </source>
</evidence>
<organism evidence="10 11">
    <name type="scientific">Rhizopus microsporus</name>
    <dbReference type="NCBI Taxonomy" id="58291"/>
    <lineage>
        <taxon>Eukaryota</taxon>
        <taxon>Fungi</taxon>
        <taxon>Fungi incertae sedis</taxon>
        <taxon>Mucoromycota</taxon>
        <taxon>Mucoromycotina</taxon>
        <taxon>Mucoromycetes</taxon>
        <taxon>Mucorales</taxon>
        <taxon>Mucorineae</taxon>
        <taxon>Rhizopodaceae</taxon>
        <taxon>Rhizopus</taxon>
    </lineage>
</organism>
<dbReference type="VEuPathDB" id="FungiDB:BCV72DRAFT_240523"/>
<evidence type="ECO:0000256" key="2">
    <source>
        <dbReference type="ARBA" id="ARBA00006210"/>
    </source>
</evidence>
<protein>
    <recommendedName>
        <fullName evidence="7">Mediator of RNA polymerase II transcription subunit 1</fullName>
    </recommendedName>
    <alternativeName>
        <fullName evidence="7">Mediator complex subunit 1</fullName>
    </alternativeName>
</protein>
<keyword evidence="6 7" id="KW-0539">Nucleus</keyword>
<evidence type="ECO:0000256" key="6">
    <source>
        <dbReference type="ARBA" id="ARBA00023242"/>
    </source>
</evidence>
<comment type="function">
    <text evidence="7">Component of the Mediator complex, a coactivator involved in the regulated transcription of nearly all RNA polymerase II-dependent genes. Mediator functions as a bridge to convey information from gene-specific regulatory proteins to the basal RNA polymerase II transcription machinery. Mediator is recruited to promoters by direct interactions with regulatory proteins and serves as a scaffold for the assembly of a functional preinitiation complex with RNA polymerase II and the general transcription factors.</text>
</comment>
<gene>
    <name evidence="10" type="ORF">BCV71DRAFT_264929</name>
</gene>
<proteinExistence type="inferred from homology"/>
<dbReference type="InterPro" id="IPR019680">
    <property type="entry name" value="Mediator_Med1"/>
</dbReference>
<evidence type="ECO:0000256" key="4">
    <source>
        <dbReference type="ARBA" id="ARBA00023159"/>
    </source>
</evidence>
<evidence type="ECO:0000256" key="1">
    <source>
        <dbReference type="ARBA" id="ARBA00004123"/>
    </source>
</evidence>
<feature type="domain" description="Mediator complex subunit Med1" evidence="9">
    <location>
        <begin position="135"/>
        <end position="518"/>
    </location>
</feature>
<dbReference type="GO" id="GO:0003712">
    <property type="term" value="F:transcription coregulator activity"/>
    <property type="evidence" value="ECO:0007669"/>
    <property type="project" value="InterPro"/>
</dbReference>
<comment type="subcellular location">
    <subcellularLocation>
        <location evidence="1 7">Nucleus</location>
    </subcellularLocation>
</comment>
<dbReference type="PANTHER" id="PTHR35041">
    <property type="entry name" value="MEDIATOR OF RNA POLYMERASE II TRANSCRIPTION SUBUNIT 1"/>
    <property type="match status" value="1"/>
</dbReference>
<dbReference type="GO" id="GO:0045944">
    <property type="term" value="P:positive regulation of transcription by RNA polymerase II"/>
    <property type="evidence" value="ECO:0007669"/>
    <property type="project" value="UniProtKB-ARBA"/>
</dbReference>